<feature type="compositionally biased region" description="Basic and acidic residues" evidence="1">
    <location>
        <begin position="212"/>
        <end position="274"/>
    </location>
</feature>
<dbReference type="EC" id="3.6.1.-" evidence="2"/>
<dbReference type="Proteomes" id="UP000054498">
    <property type="component" value="Unassembled WGS sequence"/>
</dbReference>
<feature type="region of interest" description="Disordered" evidence="1">
    <location>
        <begin position="72"/>
        <end position="274"/>
    </location>
</feature>
<dbReference type="OrthoDB" id="10253254at2759"/>
<keyword evidence="2" id="KW-0347">Helicase</keyword>
<dbReference type="KEGG" id="mng:MNEG_7615"/>
<name>A0A0D2KYR4_9CHLO</name>
<dbReference type="AlphaFoldDB" id="A0A0D2KYR4"/>
<evidence type="ECO:0000313" key="3">
    <source>
        <dbReference type="Proteomes" id="UP000054498"/>
    </source>
</evidence>
<feature type="compositionally biased region" description="Basic and acidic residues" evidence="1">
    <location>
        <begin position="165"/>
        <end position="175"/>
    </location>
</feature>
<organism evidence="2 3">
    <name type="scientific">Monoraphidium neglectum</name>
    <dbReference type="NCBI Taxonomy" id="145388"/>
    <lineage>
        <taxon>Eukaryota</taxon>
        <taxon>Viridiplantae</taxon>
        <taxon>Chlorophyta</taxon>
        <taxon>core chlorophytes</taxon>
        <taxon>Chlorophyceae</taxon>
        <taxon>CS clade</taxon>
        <taxon>Sphaeropleales</taxon>
        <taxon>Selenastraceae</taxon>
        <taxon>Monoraphidium</taxon>
    </lineage>
</organism>
<accession>A0A0D2KYR4</accession>
<dbReference type="STRING" id="145388.A0A0D2KYR4"/>
<dbReference type="RefSeq" id="XP_013899368.1">
    <property type="nucleotide sequence ID" value="XM_014043914.1"/>
</dbReference>
<feature type="compositionally biased region" description="Low complexity" evidence="1">
    <location>
        <begin position="121"/>
        <end position="135"/>
    </location>
</feature>
<feature type="compositionally biased region" description="Basic and acidic residues" evidence="1">
    <location>
        <begin position="146"/>
        <end position="157"/>
    </location>
</feature>
<dbReference type="EMBL" id="KK101583">
    <property type="protein sequence ID" value="KIZ00349.1"/>
    <property type="molecule type" value="Genomic_DNA"/>
</dbReference>
<proteinExistence type="predicted"/>
<protein>
    <submittedName>
        <fullName evidence="2">Pre-mRNA-splicing factor ATP-dependent RNA helicase-like protein cdc28</fullName>
        <ecNumber evidence="2">3.6.1.-</ecNumber>
    </submittedName>
</protein>
<keyword evidence="2" id="KW-0067">ATP-binding</keyword>
<dbReference type="GO" id="GO:0016787">
    <property type="term" value="F:hydrolase activity"/>
    <property type="evidence" value="ECO:0007669"/>
    <property type="project" value="UniProtKB-KW"/>
</dbReference>
<gene>
    <name evidence="2" type="ORF">MNEG_7615</name>
</gene>
<evidence type="ECO:0000256" key="1">
    <source>
        <dbReference type="SAM" id="MobiDB-lite"/>
    </source>
</evidence>
<feature type="compositionally biased region" description="Low complexity" evidence="1">
    <location>
        <begin position="82"/>
        <end position="92"/>
    </location>
</feature>
<reference evidence="2 3" key="1">
    <citation type="journal article" date="2013" name="BMC Genomics">
        <title>Reconstruction of the lipid metabolism for the microalga Monoraphidium neglectum from its genome sequence reveals characteristics suitable for biofuel production.</title>
        <authorList>
            <person name="Bogen C."/>
            <person name="Al-Dilaimi A."/>
            <person name="Albersmeier A."/>
            <person name="Wichmann J."/>
            <person name="Grundmann M."/>
            <person name="Rupp O."/>
            <person name="Lauersen K.J."/>
            <person name="Blifernez-Klassen O."/>
            <person name="Kalinowski J."/>
            <person name="Goesmann A."/>
            <person name="Mussgnug J.H."/>
            <person name="Kruse O."/>
        </authorList>
    </citation>
    <scope>NUCLEOTIDE SEQUENCE [LARGE SCALE GENOMIC DNA]</scope>
    <source>
        <strain evidence="2 3">SAG 48.87</strain>
    </source>
</reference>
<evidence type="ECO:0000313" key="2">
    <source>
        <dbReference type="EMBL" id="KIZ00349.1"/>
    </source>
</evidence>
<keyword evidence="2" id="KW-0378">Hydrolase</keyword>
<keyword evidence="3" id="KW-1185">Reference proteome</keyword>
<keyword evidence="2" id="KW-0547">Nucleotide-binding</keyword>
<sequence>MASDRELRSWVSDRLHELVGFSDRTTADFILAQAKKVKGSAPALGRHLSAAGLPDNAAVAAFCGELLSRLPSSSGAGGGGSAAARQAAAEARSLVKRSRGYGLLEDEEDDAEEERRRQLKQQQQQQEQQQQQQQQADAAASGRPQRPTDEGSKPRGEKHLRRSKAAVDDGDRDGGGGDGGPRGGDDPTVVRSSKRSKRRWEEDEEGGGAGGGRDEGEGAVAARREAELEADQREREEFEARLRERDEAKTKKLADEEPRESKKDRERRRAAGLAEEDRAALVPMLRDVSRQEYLAKREADKLAALEDEIRDEEFLFAGKEHLLTERERADIAYKRRVLELARERKRQLDSLDQERYQLPQSYDAADAKDSRLAVAKARYVEPKGDEADAALPNAEQERWEREQLARTKYRGGVASVQAAAAAEDAAKYELLFEDQIEYVKGDEG</sequence>
<dbReference type="GO" id="GO:0004386">
    <property type="term" value="F:helicase activity"/>
    <property type="evidence" value="ECO:0007669"/>
    <property type="project" value="UniProtKB-KW"/>
</dbReference>
<dbReference type="GeneID" id="25740491"/>